<protein>
    <submittedName>
        <fullName evidence="1">Uncharacterized protein</fullName>
    </submittedName>
</protein>
<sequence length="65" mass="7491">MKTELKKLKLEKSDFSAQQQEILRLRDEVKRLKDKDSTHKKTDINSNPTLRALAATVATTEEHLV</sequence>
<reference evidence="1" key="3">
    <citation type="submission" date="2025-08" db="UniProtKB">
        <authorList>
            <consortium name="Ensembl"/>
        </authorList>
    </citation>
    <scope>IDENTIFICATION</scope>
</reference>
<organism evidence="1 2">
    <name type="scientific">Ciona intestinalis</name>
    <name type="common">Transparent sea squirt</name>
    <name type="synonym">Ascidia intestinalis</name>
    <dbReference type="NCBI Taxonomy" id="7719"/>
    <lineage>
        <taxon>Eukaryota</taxon>
        <taxon>Metazoa</taxon>
        <taxon>Chordata</taxon>
        <taxon>Tunicata</taxon>
        <taxon>Ascidiacea</taxon>
        <taxon>Phlebobranchia</taxon>
        <taxon>Cionidae</taxon>
        <taxon>Ciona</taxon>
    </lineage>
</organism>
<reference evidence="1" key="4">
    <citation type="submission" date="2025-09" db="UniProtKB">
        <authorList>
            <consortium name="Ensembl"/>
        </authorList>
    </citation>
    <scope>IDENTIFICATION</scope>
</reference>
<evidence type="ECO:0000313" key="2">
    <source>
        <dbReference type="Proteomes" id="UP000008144"/>
    </source>
</evidence>
<dbReference type="InParanoid" id="F7B8W4"/>
<dbReference type="EMBL" id="EAAA01000243">
    <property type="status" value="NOT_ANNOTATED_CDS"/>
    <property type="molecule type" value="Genomic_DNA"/>
</dbReference>
<evidence type="ECO:0000313" key="1">
    <source>
        <dbReference type="Ensembl" id="ENSCINP00000003257.3"/>
    </source>
</evidence>
<dbReference type="GeneTree" id="ENSGT00660000096924"/>
<dbReference type="AlphaFoldDB" id="F7B8W4"/>
<accession>F7B8W4</accession>
<reference evidence="2" key="1">
    <citation type="journal article" date="2002" name="Science">
        <title>The draft genome of Ciona intestinalis: insights into chordate and vertebrate origins.</title>
        <authorList>
            <person name="Dehal P."/>
            <person name="Satou Y."/>
            <person name="Campbell R.K."/>
            <person name="Chapman J."/>
            <person name="Degnan B."/>
            <person name="De Tomaso A."/>
            <person name="Davidson B."/>
            <person name="Di Gregorio A."/>
            <person name="Gelpke M."/>
            <person name="Goodstein D.M."/>
            <person name="Harafuji N."/>
            <person name="Hastings K.E."/>
            <person name="Ho I."/>
            <person name="Hotta K."/>
            <person name="Huang W."/>
            <person name="Kawashima T."/>
            <person name="Lemaire P."/>
            <person name="Martinez D."/>
            <person name="Meinertzhagen I.A."/>
            <person name="Necula S."/>
            <person name="Nonaka M."/>
            <person name="Putnam N."/>
            <person name="Rash S."/>
            <person name="Saiga H."/>
            <person name="Satake M."/>
            <person name="Terry A."/>
            <person name="Yamada L."/>
            <person name="Wang H.G."/>
            <person name="Awazu S."/>
            <person name="Azumi K."/>
            <person name="Boore J."/>
            <person name="Branno M."/>
            <person name="Chin-Bow S."/>
            <person name="DeSantis R."/>
            <person name="Doyle S."/>
            <person name="Francino P."/>
            <person name="Keys D.N."/>
            <person name="Haga S."/>
            <person name="Hayashi H."/>
            <person name="Hino K."/>
            <person name="Imai K.S."/>
            <person name="Inaba K."/>
            <person name="Kano S."/>
            <person name="Kobayashi K."/>
            <person name="Kobayashi M."/>
            <person name="Lee B.I."/>
            <person name="Makabe K.W."/>
            <person name="Manohar C."/>
            <person name="Matassi G."/>
            <person name="Medina M."/>
            <person name="Mochizuki Y."/>
            <person name="Mount S."/>
            <person name="Morishita T."/>
            <person name="Miura S."/>
            <person name="Nakayama A."/>
            <person name="Nishizaka S."/>
            <person name="Nomoto H."/>
            <person name="Ohta F."/>
            <person name="Oishi K."/>
            <person name="Rigoutsos I."/>
            <person name="Sano M."/>
            <person name="Sasaki A."/>
            <person name="Sasakura Y."/>
            <person name="Shoguchi E."/>
            <person name="Shin-i T."/>
            <person name="Spagnuolo A."/>
            <person name="Stainier D."/>
            <person name="Suzuki M.M."/>
            <person name="Tassy O."/>
            <person name="Takatori N."/>
            <person name="Tokuoka M."/>
            <person name="Yagi K."/>
            <person name="Yoshizaki F."/>
            <person name="Wada S."/>
            <person name="Zhang C."/>
            <person name="Hyatt P.D."/>
            <person name="Larimer F."/>
            <person name="Detter C."/>
            <person name="Doggett N."/>
            <person name="Glavina T."/>
            <person name="Hawkins T."/>
            <person name="Richardson P."/>
            <person name="Lucas S."/>
            <person name="Kohara Y."/>
            <person name="Levine M."/>
            <person name="Satoh N."/>
            <person name="Rokhsar D.S."/>
        </authorList>
    </citation>
    <scope>NUCLEOTIDE SEQUENCE [LARGE SCALE GENOMIC DNA]</scope>
</reference>
<dbReference type="Proteomes" id="UP000008144">
    <property type="component" value="Chromosome 1"/>
</dbReference>
<name>F7B8W4_CIOIN</name>
<proteinExistence type="predicted"/>
<dbReference type="HOGENOM" id="CLU_2848984_0_0_1"/>
<keyword evidence="2" id="KW-1185">Reference proteome</keyword>
<reference evidence="1" key="2">
    <citation type="journal article" date="2008" name="Genome Biol.">
        <title>Improved genome assembly and evidence-based global gene model set for the chordate Ciona intestinalis: new insight into intron and operon populations.</title>
        <authorList>
            <person name="Satou Y."/>
            <person name="Mineta K."/>
            <person name="Ogasawara M."/>
            <person name="Sasakura Y."/>
            <person name="Shoguchi E."/>
            <person name="Ueno K."/>
            <person name="Yamada L."/>
            <person name="Matsumoto J."/>
            <person name="Wasserscheid J."/>
            <person name="Dewar K."/>
            <person name="Wiley G.B."/>
            <person name="Macmil S.L."/>
            <person name="Roe B.A."/>
            <person name="Zeller R.W."/>
            <person name="Hastings K.E."/>
            <person name="Lemaire P."/>
            <person name="Lindquist E."/>
            <person name="Endo T."/>
            <person name="Hotta K."/>
            <person name="Inaba K."/>
        </authorList>
    </citation>
    <scope>NUCLEOTIDE SEQUENCE [LARGE SCALE GENOMIC DNA]</scope>
    <source>
        <strain evidence="1">wild type</strain>
    </source>
</reference>
<dbReference type="Ensembl" id="ENSCINT00000003257.3">
    <property type="protein sequence ID" value="ENSCINP00000003257.3"/>
    <property type="gene ID" value="ENSCING00000001624.3"/>
</dbReference>